<dbReference type="InterPro" id="IPR005639">
    <property type="entry name" value="Pest_crys_dom_I"/>
</dbReference>
<dbReference type="STRING" id="670386.D3BMF2"/>
<name>D3BMF2_HETP5</name>
<dbReference type="RefSeq" id="XP_020429293.1">
    <property type="nucleotide sequence ID" value="XM_020583106.1"/>
</dbReference>
<evidence type="ECO:0000313" key="4">
    <source>
        <dbReference type="EMBL" id="EFA77164.1"/>
    </source>
</evidence>
<dbReference type="SUPFAM" id="SSF56849">
    <property type="entry name" value="delta-Endotoxin (insectocide), N-terminal domain"/>
    <property type="match status" value="1"/>
</dbReference>
<evidence type="ECO:0000313" key="5">
    <source>
        <dbReference type="Proteomes" id="UP000001396"/>
    </source>
</evidence>
<keyword evidence="2" id="KW-1133">Transmembrane helix</keyword>
<evidence type="ECO:0000259" key="3">
    <source>
        <dbReference type="Pfam" id="PF03945"/>
    </source>
</evidence>
<dbReference type="AlphaFoldDB" id="D3BMF2"/>
<feature type="transmembrane region" description="Helical" evidence="2">
    <location>
        <begin position="50"/>
        <end position="72"/>
    </location>
</feature>
<dbReference type="Pfam" id="PF03945">
    <property type="entry name" value="Endotoxin_N"/>
    <property type="match status" value="1"/>
</dbReference>
<keyword evidence="2" id="KW-0472">Membrane</keyword>
<dbReference type="Gene3D" id="1.20.190.10">
    <property type="entry name" value="Pesticidal crystal protein, N-terminal domain"/>
    <property type="match status" value="1"/>
</dbReference>
<evidence type="ECO:0000256" key="2">
    <source>
        <dbReference type="SAM" id="Phobius"/>
    </source>
</evidence>
<dbReference type="GO" id="GO:0001907">
    <property type="term" value="P:symbiont-mediated killing of host cell"/>
    <property type="evidence" value="ECO:0007669"/>
    <property type="project" value="InterPro"/>
</dbReference>
<dbReference type="GO" id="GO:0090729">
    <property type="term" value="F:toxin activity"/>
    <property type="evidence" value="ECO:0007669"/>
    <property type="project" value="InterPro"/>
</dbReference>
<dbReference type="Proteomes" id="UP000001396">
    <property type="component" value="Unassembled WGS sequence"/>
</dbReference>
<reference evidence="4 5" key="1">
    <citation type="journal article" date="2011" name="Genome Res.">
        <title>Phylogeny-wide analysis of social amoeba genomes highlights ancient origins for complex intercellular communication.</title>
        <authorList>
            <person name="Heidel A.J."/>
            <person name="Lawal H.M."/>
            <person name="Felder M."/>
            <person name="Schilde C."/>
            <person name="Helps N.R."/>
            <person name="Tunggal B."/>
            <person name="Rivero F."/>
            <person name="John U."/>
            <person name="Schleicher M."/>
            <person name="Eichinger L."/>
            <person name="Platzer M."/>
            <person name="Noegel A.A."/>
            <person name="Schaap P."/>
            <person name="Gloeckner G."/>
        </authorList>
    </citation>
    <scope>NUCLEOTIDE SEQUENCE [LARGE SCALE GENOMIC DNA]</scope>
    <source>
        <strain evidence="5">ATCC 26659 / Pp 5 / PN500</strain>
    </source>
</reference>
<gene>
    <name evidence="4" type="ORF">PPL_12372</name>
</gene>
<protein>
    <recommendedName>
        <fullName evidence="3">Pesticidal crystal protein domain-containing protein</fullName>
    </recommendedName>
</protein>
<evidence type="ECO:0000256" key="1">
    <source>
        <dbReference type="SAM" id="MobiDB-lite"/>
    </source>
</evidence>
<dbReference type="InterPro" id="IPR036716">
    <property type="entry name" value="Pest_crys_N_sf"/>
</dbReference>
<sequence>MADVTSKTNLIKNFFKDESINEFLKEIPAKGKDNMVALFQKYETKKLGHLFANVFSASLVFVPVVGGVLANLSECIFAIILNDNPEDEKSELRTLYENMMDAKIDAYDTRTLERSYASLKGQIQYINDWKRNMSPTPTEDQKLLLKSSISSVLTTFAGIYPLFTSDKNWKNIPTLLKFAMADFSLLYELIINGKRDYFFDDGAIRSFKLAYMKRKTNLELSVKFLYDCGLKSLMAGKNLDETGDVAFNLLKAIHAYRNDMVIRALDMYNTLMLSDPLYAPQGVVVENSRMLYAGTVFRGPKYYSENRAFANYNKLVSNMDLSTYKFYNDEFSTANLFVGTDYIYGIQTNFAGSKANLGGIDGGTGGTPVARVITTTAVGTVKNVGVTSVTQGGPVMDAYCPYYIMIEGNKYGPKYTDFESTTVTLENHKLHQVIGISDSNITFGIAGVTFGFIPDYCQVANIVSDQVGTAFCANKVTKDTISLIQQYCLDTCKVEENKWPPSMPPITIPQYQSPTYEFRLADGASTSTFTVTLRFEHHMSGAVDIVLLPSNIKITRSVRKEYDRNCSFDIDLRTDTKFSVTALLSTMQLNYIVFVPKANSNDASMARSRRSVPVKAPPKNLVAGRPGILRGTKKTPAKPNDKDGDGIPDKKDKDANGDGKIDKKPDAKPNDKDGDGIPDKKDKDANGDGKPDKKPAAKPNDKDGDGIPDIKDKDANGDGKPDKKPAAKPNDKDGDGIPDKKDKDANGDGKIDKKPDAKPKDKDGDGIPDIKDKDANGDGKPDKKPAAKPNDKDGDGIPDIKDKDANGDGKIDKKPDAKPNDKDGDGIPDIKDKDANGDGKPDKKPAATKK</sequence>
<feature type="compositionally biased region" description="Basic and acidic residues" evidence="1">
    <location>
        <begin position="639"/>
        <end position="850"/>
    </location>
</feature>
<keyword evidence="2" id="KW-0812">Transmembrane</keyword>
<feature type="domain" description="Pesticidal crystal protein" evidence="3">
    <location>
        <begin position="57"/>
        <end position="270"/>
    </location>
</feature>
<dbReference type="PANTHER" id="PTHR37003:SF2">
    <property type="entry name" value="PESTICIDAL CRYSTAL PROTEIN N-TERMINAL DOMAIN-CONTAINING PROTEIN"/>
    <property type="match status" value="1"/>
</dbReference>
<proteinExistence type="predicted"/>
<dbReference type="InParanoid" id="D3BMF2"/>
<comment type="caution">
    <text evidence="4">The sequence shown here is derived from an EMBL/GenBank/DDBJ whole genome shotgun (WGS) entry which is preliminary data.</text>
</comment>
<dbReference type="PANTHER" id="PTHR37003">
    <property type="entry name" value="ENDOTOXIN_N DOMAIN-CONTAINING PROTEIN-RELATED"/>
    <property type="match status" value="1"/>
</dbReference>
<organism evidence="4 5">
    <name type="scientific">Heterostelium pallidum (strain ATCC 26659 / Pp 5 / PN500)</name>
    <name type="common">Cellular slime mold</name>
    <name type="synonym">Polysphondylium pallidum</name>
    <dbReference type="NCBI Taxonomy" id="670386"/>
    <lineage>
        <taxon>Eukaryota</taxon>
        <taxon>Amoebozoa</taxon>
        <taxon>Evosea</taxon>
        <taxon>Eumycetozoa</taxon>
        <taxon>Dictyostelia</taxon>
        <taxon>Acytosteliales</taxon>
        <taxon>Acytosteliaceae</taxon>
        <taxon>Heterostelium</taxon>
    </lineage>
</organism>
<keyword evidence="5" id="KW-1185">Reference proteome</keyword>
<dbReference type="InterPro" id="IPR038979">
    <property type="entry name" value="Pest_crys"/>
</dbReference>
<dbReference type="EMBL" id="ADBJ01000043">
    <property type="protein sequence ID" value="EFA77164.1"/>
    <property type="molecule type" value="Genomic_DNA"/>
</dbReference>
<feature type="region of interest" description="Disordered" evidence="1">
    <location>
        <begin position="602"/>
        <end position="850"/>
    </location>
</feature>
<dbReference type="GeneID" id="31367839"/>
<accession>D3BMF2</accession>